<name>A0A1H3DX50_ALLWA</name>
<dbReference type="STRING" id="61595.SAMN05421644_11041"/>
<dbReference type="EMBL" id="FNOW01000010">
    <property type="protein sequence ID" value="SDX70698.1"/>
    <property type="molecule type" value="Genomic_DNA"/>
</dbReference>
<reference evidence="2" key="1">
    <citation type="submission" date="2016-10" db="EMBL/GenBank/DDBJ databases">
        <authorList>
            <person name="Varghese N."/>
            <person name="Submissions S."/>
        </authorList>
    </citation>
    <scope>NUCLEOTIDE SEQUENCE [LARGE SCALE GENOMIC DNA]</scope>
    <source>
        <strain evidence="2">DSM 173</strain>
    </source>
</reference>
<sequence length="117" mass="13564">MSGKASYPIAAPEKTILKDVKSSAYDIAQSGGRNNGLYRRFKDARTAEIEKSIRSLEKRISLHEDKIRNPQCYLKPDLSHHHRADLIERYWPEEIADFKEQIIVLRGILEERNGESR</sequence>
<keyword evidence="2" id="KW-1185">Reference proteome</keyword>
<protein>
    <submittedName>
        <fullName evidence="1">Uncharacterized protein</fullName>
    </submittedName>
</protein>
<dbReference type="OrthoDB" id="2664633at2"/>
<accession>A0A1H3DX50</accession>
<dbReference type="RefSeq" id="WP_091332663.1">
    <property type="nucleotide sequence ID" value="NZ_FNOW01000010.1"/>
</dbReference>
<dbReference type="Proteomes" id="UP000198672">
    <property type="component" value="Unassembled WGS sequence"/>
</dbReference>
<evidence type="ECO:0000313" key="2">
    <source>
        <dbReference type="Proteomes" id="UP000198672"/>
    </source>
</evidence>
<gene>
    <name evidence="1" type="ORF">SAMN05421644_11041</name>
</gene>
<proteinExistence type="predicted"/>
<organism evidence="1 2">
    <name type="scientific">Allochromatium warmingii</name>
    <name type="common">Chromatium warmingii</name>
    <dbReference type="NCBI Taxonomy" id="61595"/>
    <lineage>
        <taxon>Bacteria</taxon>
        <taxon>Pseudomonadati</taxon>
        <taxon>Pseudomonadota</taxon>
        <taxon>Gammaproteobacteria</taxon>
        <taxon>Chromatiales</taxon>
        <taxon>Chromatiaceae</taxon>
        <taxon>Allochromatium</taxon>
    </lineage>
</organism>
<dbReference type="AlphaFoldDB" id="A0A1H3DX50"/>
<evidence type="ECO:0000313" key="1">
    <source>
        <dbReference type="EMBL" id="SDX70698.1"/>
    </source>
</evidence>